<dbReference type="Gene3D" id="2.130.10.10">
    <property type="entry name" value="YVTN repeat-like/Quinoprotein amine dehydrogenase"/>
    <property type="match status" value="2"/>
</dbReference>
<comment type="subcellular location">
    <subcellularLocation>
        <location evidence="1">Nucleus</location>
        <location evidence="1">Nucleolus</location>
    </subcellularLocation>
</comment>
<evidence type="ECO:0000313" key="10">
    <source>
        <dbReference type="EMBL" id="GMH72284.1"/>
    </source>
</evidence>
<dbReference type="EMBL" id="BLQM01000174">
    <property type="protein sequence ID" value="GMH72284.1"/>
    <property type="molecule type" value="Genomic_DNA"/>
</dbReference>
<dbReference type="AlphaFoldDB" id="A0A9W7AI88"/>
<keyword evidence="6" id="KW-0687">Ribonucleoprotein</keyword>
<dbReference type="PRINTS" id="PR00320">
    <property type="entry name" value="GPROTEINBRPT"/>
</dbReference>
<sequence>MKIKALSRSIESHTRSNSGDIKKLSRNLDPKHKPLERAREYTRAITAAKLERMFAKPFVAALEGHVDSVACSAASRGHLCPFVTGGVDGEIRVWDLASRKTVWNNKTSHTGGVNGVCVSNDGKTFFSCSSDKTIKQWPLGVRFAGGRKEKRKRKGKQKGVLDESDDEDSDSEEEEEEEDGKVTDQTSSSQGPAPLNSWLFNDTFKSMDHHWNEEQFATASDEAVQVWSHHRSNPIQEYNPFSGTDSCNVVRWNPSERSLLAHTSSDRGIGLHDTRASSSLRKTVLQMKSNCLEWNPMEPMNFVVGNEDHNCYSFDMRKLAQPTMVHKGHVGAVLSIGWSSTGREFVTGSYDRTIRIFGYRSGTARDSYYAKRMQRVFCVNYTADAKFIVSGSDDTNLRIWKARSNEKLGQKLVREERSTNYRNTLVKKFEHMPEVRNIVKSRNLPKFVKKQSAMAQIQHASAKRKEGNIIKHSKKGTVEYKGIRGKSVVKEYE</sequence>
<protein>
    <recommendedName>
        <fullName evidence="9">Sof1-like protein domain-containing protein</fullName>
    </recommendedName>
</protein>
<evidence type="ECO:0000256" key="4">
    <source>
        <dbReference type="ARBA" id="ARBA00022737"/>
    </source>
</evidence>
<feature type="region of interest" description="Disordered" evidence="8">
    <location>
        <begin position="146"/>
        <end position="199"/>
    </location>
</feature>
<comment type="caution">
    <text evidence="10">The sequence shown here is derived from an EMBL/GenBank/DDBJ whole genome shotgun (WGS) entry which is preliminary data.</text>
</comment>
<dbReference type="InterPro" id="IPR007287">
    <property type="entry name" value="Sof1"/>
</dbReference>
<organism evidence="10 11">
    <name type="scientific">Triparma laevis f. inornata</name>
    <dbReference type="NCBI Taxonomy" id="1714386"/>
    <lineage>
        <taxon>Eukaryota</taxon>
        <taxon>Sar</taxon>
        <taxon>Stramenopiles</taxon>
        <taxon>Ochrophyta</taxon>
        <taxon>Bolidophyceae</taxon>
        <taxon>Parmales</taxon>
        <taxon>Triparmaceae</taxon>
        <taxon>Triparma</taxon>
    </lineage>
</organism>
<feature type="domain" description="Sof1-like protein" evidence="9">
    <location>
        <begin position="402"/>
        <end position="488"/>
    </location>
</feature>
<feature type="repeat" description="WD" evidence="7">
    <location>
        <begin position="62"/>
        <end position="104"/>
    </location>
</feature>
<evidence type="ECO:0000256" key="2">
    <source>
        <dbReference type="ARBA" id="ARBA00005649"/>
    </source>
</evidence>
<feature type="region of interest" description="Disordered" evidence="8">
    <location>
        <begin position="1"/>
        <end position="35"/>
    </location>
</feature>
<dbReference type="InterPro" id="IPR051733">
    <property type="entry name" value="WD_repeat_DCAF13/WDSOF1"/>
</dbReference>
<feature type="repeat" description="WD" evidence="7">
    <location>
        <begin position="369"/>
        <end position="410"/>
    </location>
</feature>
<dbReference type="SMART" id="SM00320">
    <property type="entry name" value="WD40"/>
    <property type="match status" value="7"/>
</dbReference>
<evidence type="ECO:0000256" key="8">
    <source>
        <dbReference type="SAM" id="MobiDB-lite"/>
    </source>
</evidence>
<feature type="repeat" description="WD" evidence="7">
    <location>
        <begin position="106"/>
        <end position="137"/>
    </location>
</feature>
<evidence type="ECO:0000256" key="5">
    <source>
        <dbReference type="ARBA" id="ARBA00023242"/>
    </source>
</evidence>
<feature type="non-terminal residue" evidence="10">
    <location>
        <position position="493"/>
    </location>
</feature>
<reference evidence="11" key="1">
    <citation type="journal article" date="2023" name="Commun. Biol.">
        <title>Genome analysis of Parmales, the sister group of diatoms, reveals the evolutionary specialization of diatoms from phago-mixotrophs to photoautotrophs.</title>
        <authorList>
            <person name="Ban H."/>
            <person name="Sato S."/>
            <person name="Yoshikawa S."/>
            <person name="Yamada K."/>
            <person name="Nakamura Y."/>
            <person name="Ichinomiya M."/>
            <person name="Sato N."/>
            <person name="Blanc-Mathieu R."/>
            <person name="Endo H."/>
            <person name="Kuwata A."/>
            <person name="Ogata H."/>
        </authorList>
    </citation>
    <scope>NUCLEOTIDE SEQUENCE [LARGE SCALE GENOMIC DNA]</scope>
</reference>
<dbReference type="Pfam" id="PF00400">
    <property type="entry name" value="WD40"/>
    <property type="match status" value="4"/>
</dbReference>
<name>A0A9W7AI88_9STRA</name>
<evidence type="ECO:0000313" key="11">
    <source>
        <dbReference type="Proteomes" id="UP001162640"/>
    </source>
</evidence>
<evidence type="ECO:0000256" key="7">
    <source>
        <dbReference type="PROSITE-ProRule" id="PRU00221"/>
    </source>
</evidence>
<dbReference type="Proteomes" id="UP001162640">
    <property type="component" value="Unassembled WGS sequence"/>
</dbReference>
<dbReference type="PROSITE" id="PS50082">
    <property type="entry name" value="WD_REPEATS_2"/>
    <property type="match status" value="4"/>
</dbReference>
<evidence type="ECO:0000256" key="3">
    <source>
        <dbReference type="ARBA" id="ARBA00022574"/>
    </source>
</evidence>
<evidence type="ECO:0000256" key="6">
    <source>
        <dbReference type="ARBA" id="ARBA00023274"/>
    </source>
</evidence>
<dbReference type="InterPro" id="IPR015943">
    <property type="entry name" value="WD40/YVTN_repeat-like_dom_sf"/>
</dbReference>
<dbReference type="GO" id="GO:0000462">
    <property type="term" value="P:maturation of SSU-rRNA from tricistronic rRNA transcript (SSU-rRNA, 5.8S rRNA, LSU-rRNA)"/>
    <property type="evidence" value="ECO:0007669"/>
    <property type="project" value="TreeGrafter"/>
</dbReference>
<proteinExistence type="inferred from homology"/>
<feature type="compositionally biased region" description="Basic and acidic residues" evidence="8">
    <location>
        <begin position="10"/>
        <end position="35"/>
    </location>
</feature>
<evidence type="ECO:0000259" key="9">
    <source>
        <dbReference type="Pfam" id="PF04158"/>
    </source>
</evidence>
<accession>A0A9W7AI88</accession>
<dbReference type="InterPro" id="IPR020472">
    <property type="entry name" value="WD40_PAC1"/>
</dbReference>
<keyword evidence="4" id="KW-0677">Repeat</keyword>
<feature type="compositionally biased region" description="Acidic residues" evidence="8">
    <location>
        <begin position="162"/>
        <end position="179"/>
    </location>
</feature>
<comment type="similarity">
    <text evidence="2">Belongs to the WD repeat DCAF13/WDSOF1 family.</text>
</comment>
<evidence type="ECO:0000256" key="1">
    <source>
        <dbReference type="ARBA" id="ARBA00004604"/>
    </source>
</evidence>
<dbReference type="GO" id="GO:0032040">
    <property type="term" value="C:small-subunit processome"/>
    <property type="evidence" value="ECO:0007669"/>
    <property type="project" value="TreeGrafter"/>
</dbReference>
<keyword evidence="5" id="KW-0539">Nucleus</keyword>
<dbReference type="InterPro" id="IPR036322">
    <property type="entry name" value="WD40_repeat_dom_sf"/>
</dbReference>
<feature type="non-terminal residue" evidence="10">
    <location>
        <position position="1"/>
    </location>
</feature>
<dbReference type="Pfam" id="PF04158">
    <property type="entry name" value="Sof1"/>
    <property type="match status" value="1"/>
</dbReference>
<dbReference type="PANTHER" id="PTHR22851:SF0">
    <property type="entry name" value="DDB1- AND CUL4-ASSOCIATED FACTOR 13"/>
    <property type="match status" value="1"/>
</dbReference>
<dbReference type="PROSITE" id="PS50294">
    <property type="entry name" value="WD_REPEATS_REGION"/>
    <property type="match status" value="2"/>
</dbReference>
<feature type="repeat" description="WD" evidence="7">
    <location>
        <begin position="326"/>
        <end position="367"/>
    </location>
</feature>
<dbReference type="SUPFAM" id="SSF50978">
    <property type="entry name" value="WD40 repeat-like"/>
    <property type="match status" value="1"/>
</dbReference>
<dbReference type="PANTHER" id="PTHR22851">
    <property type="entry name" value="U3 SMALL NUCLEOLAR RNA U3 SNORNA ASSOCIATED PROTEIN"/>
    <property type="match status" value="1"/>
</dbReference>
<keyword evidence="3 7" id="KW-0853">WD repeat</keyword>
<dbReference type="InterPro" id="IPR001680">
    <property type="entry name" value="WD40_rpt"/>
</dbReference>
<feature type="compositionally biased region" description="Basic residues" evidence="8">
    <location>
        <begin position="148"/>
        <end position="157"/>
    </location>
</feature>
<gene>
    <name evidence="10" type="ORF">TL16_g05875</name>
</gene>